<proteinExistence type="predicted"/>
<dbReference type="Pfam" id="PF00596">
    <property type="entry name" value="Aldolase_II"/>
    <property type="match status" value="1"/>
</dbReference>
<protein>
    <submittedName>
        <fullName evidence="4">L-fuculose 1-phosphate aldolase</fullName>
    </submittedName>
</protein>
<dbReference type="Proteomes" id="UP000199662">
    <property type="component" value="Unassembled WGS sequence"/>
</dbReference>
<dbReference type="SUPFAM" id="SSF53639">
    <property type="entry name" value="AraD/HMP-PK domain-like"/>
    <property type="match status" value="1"/>
</dbReference>
<dbReference type="EMBL" id="FNZK01000019">
    <property type="protein sequence ID" value="SEJ85031.1"/>
    <property type="molecule type" value="Genomic_DNA"/>
</dbReference>
<dbReference type="STRING" id="84035.SAMN05660742_119100"/>
<dbReference type="InterPro" id="IPR050197">
    <property type="entry name" value="Aldolase_class_II_sugar_metab"/>
</dbReference>
<accession>A0A1H7C5Q4</accession>
<dbReference type="GO" id="GO:0046872">
    <property type="term" value="F:metal ion binding"/>
    <property type="evidence" value="ECO:0007669"/>
    <property type="project" value="UniProtKB-KW"/>
</dbReference>
<dbReference type="SMART" id="SM01007">
    <property type="entry name" value="Aldolase_II"/>
    <property type="match status" value="1"/>
</dbReference>
<gene>
    <name evidence="4" type="ORF">SAMN05660742_119100</name>
</gene>
<dbReference type="GO" id="GO:0016832">
    <property type="term" value="F:aldehyde-lyase activity"/>
    <property type="evidence" value="ECO:0007669"/>
    <property type="project" value="TreeGrafter"/>
</dbReference>
<keyword evidence="5" id="KW-1185">Reference proteome</keyword>
<feature type="domain" description="Class II aldolase/adducin N-terminal" evidence="3">
    <location>
        <begin position="8"/>
        <end position="184"/>
    </location>
</feature>
<keyword evidence="1" id="KW-0479">Metal-binding</keyword>
<dbReference type="AlphaFoldDB" id="A0A1H7C5Q4"/>
<reference evidence="4 5" key="1">
    <citation type="submission" date="2016-10" db="EMBL/GenBank/DDBJ databases">
        <authorList>
            <person name="de Groot N.N."/>
        </authorList>
    </citation>
    <scope>NUCLEOTIDE SEQUENCE [LARGE SCALE GENOMIC DNA]</scope>
    <source>
        <strain evidence="4 5">DSM 2179</strain>
    </source>
</reference>
<dbReference type="PANTHER" id="PTHR22789:SF0">
    <property type="entry name" value="3-OXO-TETRONATE 4-PHOSPHATE DECARBOXYLASE-RELATED"/>
    <property type="match status" value="1"/>
</dbReference>
<dbReference type="InterPro" id="IPR001303">
    <property type="entry name" value="Aldolase_II/adducin_N"/>
</dbReference>
<evidence type="ECO:0000313" key="5">
    <source>
        <dbReference type="Proteomes" id="UP000199662"/>
    </source>
</evidence>
<name>A0A1H7C5Q4_9FIRM</name>
<dbReference type="NCBIfam" id="NF005302">
    <property type="entry name" value="PRK06833.1"/>
    <property type="match status" value="1"/>
</dbReference>
<dbReference type="PANTHER" id="PTHR22789">
    <property type="entry name" value="FUCULOSE PHOSPHATE ALDOLASE"/>
    <property type="match status" value="1"/>
</dbReference>
<evidence type="ECO:0000313" key="4">
    <source>
        <dbReference type="EMBL" id="SEJ85031.1"/>
    </source>
</evidence>
<keyword evidence="2" id="KW-0456">Lyase</keyword>
<dbReference type="RefSeq" id="WP_091834297.1">
    <property type="nucleotide sequence ID" value="NZ_FNZK01000019.1"/>
</dbReference>
<dbReference type="GO" id="GO:0019323">
    <property type="term" value="P:pentose catabolic process"/>
    <property type="evidence" value="ECO:0007669"/>
    <property type="project" value="TreeGrafter"/>
</dbReference>
<evidence type="ECO:0000256" key="2">
    <source>
        <dbReference type="ARBA" id="ARBA00023239"/>
    </source>
</evidence>
<organism evidence="4 5">
    <name type="scientific">Propionispira arboris</name>
    <dbReference type="NCBI Taxonomy" id="84035"/>
    <lineage>
        <taxon>Bacteria</taxon>
        <taxon>Bacillati</taxon>
        <taxon>Bacillota</taxon>
        <taxon>Negativicutes</taxon>
        <taxon>Selenomonadales</taxon>
        <taxon>Selenomonadaceae</taxon>
        <taxon>Propionispira</taxon>
    </lineage>
</organism>
<evidence type="ECO:0000256" key="1">
    <source>
        <dbReference type="ARBA" id="ARBA00022723"/>
    </source>
</evidence>
<dbReference type="Gene3D" id="3.40.225.10">
    <property type="entry name" value="Class II aldolase/adducin N-terminal domain"/>
    <property type="match status" value="1"/>
</dbReference>
<evidence type="ECO:0000259" key="3">
    <source>
        <dbReference type="SMART" id="SM01007"/>
    </source>
</evidence>
<sequence length="215" mass="23912">MLLQKERESVVVYCQKLVTNGLTKGTGGNISIVNREKNLIAISPSGLDYFKTKPEDVVVIDFDGNVVDGDRKPSSEIDMHRIFFINRLTVNAVVHAHSLYGAILACLNWNLEPVHYLIGYAGENVRCTPYCTFGTWELAKSAYEGMKDRNAVILGNHGLLAVGADIAKAFDTLEEVEFCAEIYYKTKIAGNPIILSKKEMDLVLDKFQTYGQKKG</sequence>
<dbReference type="InterPro" id="IPR036409">
    <property type="entry name" value="Aldolase_II/adducin_N_sf"/>
</dbReference>
<dbReference type="GO" id="GO:0005829">
    <property type="term" value="C:cytosol"/>
    <property type="evidence" value="ECO:0007669"/>
    <property type="project" value="TreeGrafter"/>
</dbReference>